<accession>A0A5N5X667</accession>
<evidence type="ECO:0000256" key="2">
    <source>
        <dbReference type="SAM" id="Phobius"/>
    </source>
</evidence>
<evidence type="ECO:0000313" key="4">
    <source>
        <dbReference type="Proteomes" id="UP000326565"/>
    </source>
</evidence>
<sequence>MHKQPQCNNPNHPLNPHLPSSSNLPATKSAHYPYNMKLAAIIAISLSALALAAPAAPTKHSTEKQGKDPAQDFAKSLLGDVGKALKLLSP</sequence>
<dbReference type="Proteomes" id="UP000326565">
    <property type="component" value="Unassembled WGS sequence"/>
</dbReference>
<dbReference type="EMBL" id="ML732192">
    <property type="protein sequence ID" value="KAB8075577.1"/>
    <property type="molecule type" value="Genomic_DNA"/>
</dbReference>
<dbReference type="OrthoDB" id="10454625at2759"/>
<organism evidence="3 4">
    <name type="scientific">Aspergillus leporis</name>
    <dbReference type="NCBI Taxonomy" id="41062"/>
    <lineage>
        <taxon>Eukaryota</taxon>
        <taxon>Fungi</taxon>
        <taxon>Dikarya</taxon>
        <taxon>Ascomycota</taxon>
        <taxon>Pezizomycotina</taxon>
        <taxon>Eurotiomycetes</taxon>
        <taxon>Eurotiomycetidae</taxon>
        <taxon>Eurotiales</taxon>
        <taxon>Aspergillaceae</taxon>
        <taxon>Aspergillus</taxon>
        <taxon>Aspergillus subgen. Circumdati</taxon>
    </lineage>
</organism>
<evidence type="ECO:0000313" key="3">
    <source>
        <dbReference type="EMBL" id="KAB8075577.1"/>
    </source>
</evidence>
<feature type="transmembrane region" description="Helical" evidence="2">
    <location>
        <begin position="38"/>
        <end position="57"/>
    </location>
</feature>
<keyword evidence="2" id="KW-1133">Transmembrane helix</keyword>
<proteinExistence type="predicted"/>
<feature type="compositionally biased region" description="Basic and acidic residues" evidence="1">
    <location>
        <begin position="60"/>
        <end position="70"/>
    </location>
</feature>
<keyword evidence="2" id="KW-0472">Membrane</keyword>
<gene>
    <name evidence="3" type="ORF">BDV29DRAFT_171700</name>
</gene>
<reference evidence="3 4" key="1">
    <citation type="submission" date="2019-04" db="EMBL/GenBank/DDBJ databases">
        <title>Friends and foes A comparative genomics study of 23 Aspergillus species from section Flavi.</title>
        <authorList>
            <consortium name="DOE Joint Genome Institute"/>
            <person name="Kjaerbolling I."/>
            <person name="Vesth T."/>
            <person name="Frisvad J.C."/>
            <person name="Nybo J.L."/>
            <person name="Theobald S."/>
            <person name="Kildgaard S."/>
            <person name="Isbrandt T."/>
            <person name="Kuo A."/>
            <person name="Sato A."/>
            <person name="Lyhne E.K."/>
            <person name="Kogle M.E."/>
            <person name="Wiebenga A."/>
            <person name="Kun R.S."/>
            <person name="Lubbers R.J."/>
            <person name="Makela M.R."/>
            <person name="Barry K."/>
            <person name="Chovatia M."/>
            <person name="Clum A."/>
            <person name="Daum C."/>
            <person name="Haridas S."/>
            <person name="He G."/>
            <person name="LaButti K."/>
            <person name="Lipzen A."/>
            <person name="Mondo S."/>
            <person name="Riley R."/>
            <person name="Salamov A."/>
            <person name="Simmons B.A."/>
            <person name="Magnuson J.K."/>
            <person name="Henrissat B."/>
            <person name="Mortensen U.H."/>
            <person name="Larsen T.O."/>
            <person name="Devries R.P."/>
            <person name="Grigoriev I.V."/>
            <person name="Machida M."/>
            <person name="Baker S.E."/>
            <person name="Andersen M.R."/>
        </authorList>
    </citation>
    <scope>NUCLEOTIDE SEQUENCE [LARGE SCALE GENOMIC DNA]</scope>
    <source>
        <strain evidence="3 4">CBS 151.66</strain>
    </source>
</reference>
<evidence type="ECO:0000256" key="1">
    <source>
        <dbReference type="SAM" id="MobiDB-lite"/>
    </source>
</evidence>
<feature type="region of interest" description="Disordered" evidence="1">
    <location>
        <begin position="1"/>
        <end position="27"/>
    </location>
</feature>
<keyword evidence="2" id="KW-0812">Transmembrane</keyword>
<keyword evidence="4" id="KW-1185">Reference proteome</keyword>
<protein>
    <submittedName>
        <fullName evidence="3">Uncharacterized protein</fullName>
    </submittedName>
</protein>
<dbReference type="AlphaFoldDB" id="A0A5N5X667"/>
<feature type="compositionally biased region" description="Low complexity" evidence="1">
    <location>
        <begin position="8"/>
        <end position="25"/>
    </location>
</feature>
<feature type="region of interest" description="Disordered" evidence="1">
    <location>
        <begin position="54"/>
        <end position="74"/>
    </location>
</feature>
<name>A0A5N5X667_9EURO</name>